<evidence type="ECO:0000313" key="2">
    <source>
        <dbReference type="EMBL" id="CAA9211052.1"/>
    </source>
</evidence>
<dbReference type="Pfam" id="PF01710">
    <property type="entry name" value="HTH_Tnp_IS630"/>
    <property type="match status" value="1"/>
</dbReference>
<organism evidence="2">
    <name type="scientific">uncultured Coleofasciculus sp</name>
    <dbReference type="NCBI Taxonomy" id="1267456"/>
    <lineage>
        <taxon>Bacteria</taxon>
        <taxon>Bacillati</taxon>
        <taxon>Cyanobacteriota</taxon>
        <taxon>Cyanophyceae</taxon>
        <taxon>Coleofasciculales</taxon>
        <taxon>Coleofasciculaceae</taxon>
        <taxon>Coleofasciculus</taxon>
        <taxon>environmental samples</taxon>
    </lineage>
</organism>
<sequence>MPQSYSYDLRTKVMKALDGGMKKTEASKTFNISRNTIDLWLKRRNESGDYRAKKGYQKGDNPKIQDLEEWKEFVQKNSSKTQKEMAEAWGEKISDQTIGKALKKIGFTRKKKLMGIEKGLKRKEESFTKKLVKKNQKN</sequence>
<proteinExistence type="predicted"/>
<evidence type="ECO:0000259" key="1">
    <source>
        <dbReference type="Pfam" id="PF01710"/>
    </source>
</evidence>
<dbReference type="AlphaFoldDB" id="A0A6J4H4C3"/>
<dbReference type="SUPFAM" id="SSF46689">
    <property type="entry name" value="Homeodomain-like"/>
    <property type="match status" value="1"/>
</dbReference>
<gene>
    <name evidence="2" type="ORF">AVDCRST_MAG92-91</name>
</gene>
<feature type="domain" description="Transposase Synechocystis PCC 6803" evidence="1">
    <location>
        <begin position="4"/>
        <end position="127"/>
    </location>
</feature>
<dbReference type="InterPro" id="IPR009057">
    <property type="entry name" value="Homeodomain-like_sf"/>
</dbReference>
<dbReference type="EMBL" id="CADCTM010000013">
    <property type="protein sequence ID" value="CAA9211052.1"/>
    <property type="molecule type" value="Genomic_DNA"/>
</dbReference>
<protein>
    <recommendedName>
        <fullName evidence="1">Transposase Synechocystis PCC 6803 domain-containing protein</fullName>
    </recommendedName>
</protein>
<name>A0A6J4H4C3_9CYAN</name>
<accession>A0A6J4H4C3</accession>
<dbReference type="InterPro" id="IPR002622">
    <property type="entry name" value="Transposase_14"/>
</dbReference>
<reference evidence="2" key="1">
    <citation type="submission" date="2020-02" db="EMBL/GenBank/DDBJ databases">
        <authorList>
            <person name="Meier V. D."/>
        </authorList>
    </citation>
    <scope>NUCLEOTIDE SEQUENCE</scope>
    <source>
        <strain evidence="2">AVDCRST_MAG92</strain>
    </source>
</reference>